<proteinExistence type="predicted"/>
<organism evidence="1 2">
    <name type="scientific">Hypoxylon rubiginosum</name>
    <dbReference type="NCBI Taxonomy" id="110542"/>
    <lineage>
        <taxon>Eukaryota</taxon>
        <taxon>Fungi</taxon>
        <taxon>Dikarya</taxon>
        <taxon>Ascomycota</taxon>
        <taxon>Pezizomycotina</taxon>
        <taxon>Sordariomycetes</taxon>
        <taxon>Xylariomycetidae</taxon>
        <taxon>Xylariales</taxon>
        <taxon>Hypoxylaceae</taxon>
        <taxon>Hypoxylon</taxon>
    </lineage>
</organism>
<reference evidence="1 2" key="1">
    <citation type="journal article" date="2022" name="New Phytol.">
        <title>Ecological generalism drives hyperdiversity of secondary metabolite gene clusters in xylarialean endophytes.</title>
        <authorList>
            <person name="Franco M.E.E."/>
            <person name="Wisecaver J.H."/>
            <person name="Arnold A.E."/>
            <person name="Ju Y.M."/>
            <person name="Slot J.C."/>
            <person name="Ahrendt S."/>
            <person name="Moore L.P."/>
            <person name="Eastman K.E."/>
            <person name="Scott K."/>
            <person name="Konkel Z."/>
            <person name="Mondo S.J."/>
            <person name="Kuo A."/>
            <person name="Hayes R.D."/>
            <person name="Haridas S."/>
            <person name="Andreopoulos B."/>
            <person name="Riley R."/>
            <person name="LaButti K."/>
            <person name="Pangilinan J."/>
            <person name="Lipzen A."/>
            <person name="Amirebrahimi M."/>
            <person name="Yan J."/>
            <person name="Adam C."/>
            <person name="Keymanesh K."/>
            <person name="Ng V."/>
            <person name="Louie K."/>
            <person name="Northen T."/>
            <person name="Drula E."/>
            <person name="Henrissat B."/>
            <person name="Hsieh H.M."/>
            <person name="Youens-Clark K."/>
            <person name="Lutzoni F."/>
            <person name="Miadlikowska J."/>
            <person name="Eastwood D.C."/>
            <person name="Hamelin R.C."/>
            <person name="Grigoriev I.V."/>
            <person name="U'Ren J.M."/>
        </authorList>
    </citation>
    <scope>NUCLEOTIDE SEQUENCE [LARGE SCALE GENOMIC DNA]</scope>
    <source>
        <strain evidence="1 2">CBS 119005</strain>
    </source>
</reference>
<keyword evidence="2" id="KW-1185">Reference proteome</keyword>
<dbReference type="EMBL" id="MU393533">
    <property type="protein sequence ID" value="KAI4862117.1"/>
    <property type="molecule type" value="Genomic_DNA"/>
</dbReference>
<protein>
    <submittedName>
        <fullName evidence="1">Phospho-2-dehydro-3-deoxyheptonate aldolase</fullName>
    </submittedName>
</protein>
<sequence length="388" mass="41903">MVSSSGRLVPSVVKANLPLDRETRQHVEHGRESVKRLLANPQGDDRLLVIIGPCSVHDTAATLEYTRLLAEAAQKHRDQLLIVMRVYIEKPRTTVGWKGLVHDPDLTQSTESNLIKGILLSRHIMLSVAKTGLPIVTEILSPLLAPFIQDVLSIGVVGARTTESQTHRELSSDMSMPMGFKNGTDGTLKVAIDAMTAASRPHTILGVDDSGHLVPRVSSGNADTFVILRGGSCGPNYSSEHVRDAEVALRKSGKDARVVIDCSHGNSSKDYRNQGKVAASIAAQVSAGSNITGVMIESNINEGRQDIPTDPSTDLAYGVSVTDGCVGWEETEKILDILSLAVKQRRLTRKELPEDSFPVSSLFHREAVTNEKMCDVLVQTSGINAGTF</sequence>
<evidence type="ECO:0000313" key="1">
    <source>
        <dbReference type="EMBL" id="KAI4862117.1"/>
    </source>
</evidence>
<dbReference type="Proteomes" id="UP001497700">
    <property type="component" value="Unassembled WGS sequence"/>
</dbReference>
<comment type="caution">
    <text evidence="1">The sequence shown here is derived from an EMBL/GenBank/DDBJ whole genome shotgun (WGS) entry which is preliminary data.</text>
</comment>
<accession>A0ACB9YRW4</accession>
<gene>
    <name evidence="1" type="ORF">F4820DRAFT_463976</name>
</gene>
<name>A0ACB9YRW4_9PEZI</name>
<evidence type="ECO:0000313" key="2">
    <source>
        <dbReference type="Proteomes" id="UP001497700"/>
    </source>
</evidence>